<dbReference type="AlphaFoldDB" id="A0A2Z3GX99"/>
<proteinExistence type="predicted"/>
<accession>A0A2Z3GX99</accession>
<sequence>MRKFAVLAVAAAALAFVAPTKAQAQIVITSGSTPYYGGYSSGYSPFGYSSGYSPYRYSTGNFGIVQSGYGNFGSYYPSYYGGLGNGYRGFNSSSYYRSNSFGNYRGNGFGNYRGYSRGGFGGRRR</sequence>
<keyword evidence="3" id="KW-1185">Reference proteome</keyword>
<gene>
    <name evidence="2" type="ORF">C1280_16275</name>
</gene>
<reference evidence="2 3" key="1">
    <citation type="submission" date="2018-01" db="EMBL/GenBank/DDBJ databases">
        <title>G. obscuriglobus.</title>
        <authorList>
            <person name="Franke J."/>
            <person name="Blomberg W."/>
            <person name="Selmecki A."/>
        </authorList>
    </citation>
    <scope>NUCLEOTIDE SEQUENCE [LARGE SCALE GENOMIC DNA]</scope>
    <source>
        <strain evidence="2 3">DSM 5831</strain>
    </source>
</reference>
<evidence type="ECO:0000313" key="2">
    <source>
        <dbReference type="EMBL" id="AWM38393.1"/>
    </source>
</evidence>
<feature type="signal peptide" evidence="1">
    <location>
        <begin position="1"/>
        <end position="24"/>
    </location>
</feature>
<protein>
    <submittedName>
        <fullName evidence="2">Uncharacterized protein</fullName>
    </submittedName>
</protein>
<dbReference type="RefSeq" id="WP_010041722.1">
    <property type="nucleotide sequence ID" value="NZ_CP025958.1"/>
</dbReference>
<evidence type="ECO:0000313" key="3">
    <source>
        <dbReference type="Proteomes" id="UP000245802"/>
    </source>
</evidence>
<feature type="chain" id="PRO_5016329153" evidence="1">
    <location>
        <begin position="25"/>
        <end position="125"/>
    </location>
</feature>
<name>A0A2Z3GX99_9BACT</name>
<organism evidence="2 3">
    <name type="scientific">Gemmata obscuriglobus</name>
    <dbReference type="NCBI Taxonomy" id="114"/>
    <lineage>
        <taxon>Bacteria</taxon>
        <taxon>Pseudomonadati</taxon>
        <taxon>Planctomycetota</taxon>
        <taxon>Planctomycetia</taxon>
        <taxon>Gemmatales</taxon>
        <taxon>Gemmataceae</taxon>
        <taxon>Gemmata</taxon>
    </lineage>
</organism>
<dbReference type="EMBL" id="CP025958">
    <property type="protein sequence ID" value="AWM38393.1"/>
    <property type="molecule type" value="Genomic_DNA"/>
</dbReference>
<keyword evidence="1" id="KW-0732">Signal</keyword>
<dbReference type="KEGG" id="gog:C1280_16275"/>
<evidence type="ECO:0000256" key="1">
    <source>
        <dbReference type="SAM" id="SignalP"/>
    </source>
</evidence>
<dbReference type="Proteomes" id="UP000245802">
    <property type="component" value="Chromosome"/>
</dbReference>